<feature type="region of interest" description="Disordered" evidence="1">
    <location>
        <begin position="1"/>
        <end position="463"/>
    </location>
</feature>
<gene>
    <name evidence="2" type="ORF">FA09DRAFT_118076</name>
</gene>
<dbReference type="GeneID" id="37266569"/>
<evidence type="ECO:0000313" key="3">
    <source>
        <dbReference type="Proteomes" id="UP000245946"/>
    </source>
</evidence>
<feature type="compositionally biased region" description="Polar residues" evidence="1">
    <location>
        <begin position="262"/>
        <end position="276"/>
    </location>
</feature>
<feature type="compositionally biased region" description="Polar residues" evidence="1">
    <location>
        <begin position="332"/>
        <end position="349"/>
    </location>
</feature>
<dbReference type="AlphaFoldDB" id="A0A316ZIV9"/>
<evidence type="ECO:0000256" key="1">
    <source>
        <dbReference type="SAM" id="MobiDB-lite"/>
    </source>
</evidence>
<protein>
    <submittedName>
        <fullName evidence="2">Uncharacterized protein</fullName>
    </submittedName>
</protein>
<organism evidence="2 3">
    <name type="scientific">Tilletiopsis washingtonensis</name>
    <dbReference type="NCBI Taxonomy" id="58919"/>
    <lineage>
        <taxon>Eukaryota</taxon>
        <taxon>Fungi</taxon>
        <taxon>Dikarya</taxon>
        <taxon>Basidiomycota</taxon>
        <taxon>Ustilaginomycotina</taxon>
        <taxon>Exobasidiomycetes</taxon>
        <taxon>Entylomatales</taxon>
        <taxon>Entylomatales incertae sedis</taxon>
        <taxon>Tilletiopsis</taxon>
    </lineage>
</organism>
<name>A0A316ZIV9_9BASI</name>
<evidence type="ECO:0000313" key="2">
    <source>
        <dbReference type="EMBL" id="PWO00893.1"/>
    </source>
</evidence>
<feature type="compositionally biased region" description="Basic and acidic residues" evidence="1">
    <location>
        <begin position="119"/>
        <end position="134"/>
    </location>
</feature>
<keyword evidence="3" id="KW-1185">Reference proteome</keyword>
<feature type="compositionally biased region" description="Polar residues" evidence="1">
    <location>
        <begin position="10"/>
        <end position="21"/>
    </location>
</feature>
<dbReference type="EMBL" id="KZ819284">
    <property type="protein sequence ID" value="PWO00893.1"/>
    <property type="molecule type" value="Genomic_DNA"/>
</dbReference>
<sequence>MTGGAWGRSPSYSDSPRSTLGTPRDAFLELDDETSASHAGGAGGSLGRNARLIGRSHSPSSASAAAAAALSTSPSSAIAAGGAGAPAGRISPANSRPVSMRRGSSFSAAQLDAASAGLRRSESLRRSGEIDRSESPSPAPRAMHVQAANGTAAQKETSLPDLPALPSAPTSQPRAPLPLAKPDEMGDSSVEIEVRNLDHATVQRMQERLASASPAGTPAKPARSPSGTESHDDGAGADAIGRLALGDASPALTPQRAALNRALSQRSAQSIESTQGVAYRDRSPSPLPPSSPPTATVVPATAAPSTPATTSARTSRTTPASSAPTSTASSVILGSTSQRGHRSQPSNESGIIDPLRDAADDARSEGTLTAATSASSMPRSNGSAAAAAASPKPAQPQPPSPATAAAAQRARDAISLARNKSTSQKLRRPPPGMTLSAAEMDASDDEYEPGWASVISTSRTPAM</sequence>
<feature type="compositionally biased region" description="Low complexity" evidence="1">
    <location>
        <begin position="378"/>
        <end position="392"/>
    </location>
</feature>
<feature type="compositionally biased region" description="Low complexity" evidence="1">
    <location>
        <begin position="157"/>
        <end position="171"/>
    </location>
</feature>
<feature type="compositionally biased region" description="Polar residues" evidence="1">
    <location>
        <begin position="454"/>
        <end position="463"/>
    </location>
</feature>
<dbReference type="RefSeq" id="XP_025601171.1">
    <property type="nucleotide sequence ID" value="XM_025739023.1"/>
</dbReference>
<feature type="compositionally biased region" description="Polar residues" evidence="1">
    <location>
        <begin position="366"/>
        <end position="377"/>
    </location>
</feature>
<reference evidence="2 3" key="1">
    <citation type="journal article" date="2018" name="Mol. Biol. Evol.">
        <title>Broad Genomic Sampling Reveals a Smut Pathogenic Ancestry of the Fungal Clade Ustilaginomycotina.</title>
        <authorList>
            <person name="Kijpornyongpan T."/>
            <person name="Mondo S.J."/>
            <person name="Barry K."/>
            <person name="Sandor L."/>
            <person name="Lee J."/>
            <person name="Lipzen A."/>
            <person name="Pangilinan J."/>
            <person name="LaButti K."/>
            <person name="Hainaut M."/>
            <person name="Henrissat B."/>
            <person name="Grigoriev I.V."/>
            <person name="Spatafora J.W."/>
            <person name="Aime M.C."/>
        </authorList>
    </citation>
    <scope>NUCLEOTIDE SEQUENCE [LARGE SCALE GENOMIC DNA]</scope>
    <source>
        <strain evidence="2 3">MCA 4186</strain>
    </source>
</reference>
<accession>A0A316ZIV9</accession>
<dbReference type="Proteomes" id="UP000245946">
    <property type="component" value="Unassembled WGS sequence"/>
</dbReference>
<dbReference type="OrthoDB" id="3366780at2759"/>
<feature type="compositionally biased region" description="Low complexity" evidence="1">
    <location>
        <begin position="293"/>
        <end position="331"/>
    </location>
</feature>
<feature type="compositionally biased region" description="Low complexity" evidence="1">
    <location>
        <begin position="402"/>
        <end position="417"/>
    </location>
</feature>
<feature type="compositionally biased region" description="Low complexity" evidence="1">
    <location>
        <begin position="56"/>
        <end position="93"/>
    </location>
</feature>
<proteinExistence type="predicted"/>
<feature type="compositionally biased region" description="Polar residues" evidence="1">
    <location>
        <begin position="94"/>
        <end position="108"/>
    </location>
</feature>
<feature type="compositionally biased region" description="Basic and acidic residues" evidence="1">
    <location>
        <begin position="354"/>
        <end position="364"/>
    </location>
</feature>